<accession>A0A941ER46</accession>
<protein>
    <submittedName>
        <fullName evidence="2">Uncharacterized protein</fullName>
    </submittedName>
</protein>
<keyword evidence="3" id="KW-1185">Reference proteome</keyword>
<evidence type="ECO:0000313" key="2">
    <source>
        <dbReference type="EMBL" id="MBR7835581.1"/>
    </source>
</evidence>
<feature type="region of interest" description="Disordered" evidence="1">
    <location>
        <begin position="108"/>
        <end position="130"/>
    </location>
</feature>
<evidence type="ECO:0000256" key="1">
    <source>
        <dbReference type="SAM" id="MobiDB-lite"/>
    </source>
</evidence>
<gene>
    <name evidence="2" type="ORF">KDL01_20065</name>
</gene>
<organism evidence="2 3">
    <name type="scientific">Actinospica durhamensis</name>
    <dbReference type="NCBI Taxonomy" id="1508375"/>
    <lineage>
        <taxon>Bacteria</taxon>
        <taxon>Bacillati</taxon>
        <taxon>Actinomycetota</taxon>
        <taxon>Actinomycetes</taxon>
        <taxon>Catenulisporales</taxon>
        <taxon>Actinospicaceae</taxon>
        <taxon>Actinospica</taxon>
    </lineage>
</organism>
<sequence>MAMQPAAKAAAFCRELDDTALSELAREQGLGAQFRRADKALRAGALGPGLEADLDALDAMLRQVEGQGLYPSQDRTYPGPLPGSEPDRGAGARWWTCPRGWCSGRGRVRPGQQAPECAAAGEPLSAGPFP</sequence>
<evidence type="ECO:0000313" key="3">
    <source>
        <dbReference type="Proteomes" id="UP000675781"/>
    </source>
</evidence>
<comment type="caution">
    <text evidence="2">The sequence shown here is derived from an EMBL/GenBank/DDBJ whole genome shotgun (WGS) entry which is preliminary data.</text>
</comment>
<dbReference type="EMBL" id="JAGSOG010000100">
    <property type="protein sequence ID" value="MBR7835581.1"/>
    <property type="molecule type" value="Genomic_DNA"/>
</dbReference>
<proteinExistence type="predicted"/>
<dbReference type="RefSeq" id="WP_212530072.1">
    <property type="nucleotide sequence ID" value="NZ_JAGSOG010000100.1"/>
</dbReference>
<dbReference type="AlphaFoldDB" id="A0A941ER46"/>
<feature type="region of interest" description="Disordered" evidence="1">
    <location>
        <begin position="69"/>
        <end position="90"/>
    </location>
</feature>
<name>A0A941ER46_9ACTN</name>
<reference evidence="2" key="1">
    <citation type="submission" date="2021-04" db="EMBL/GenBank/DDBJ databases">
        <title>Genome based classification of Actinospica acidithermotolerans sp. nov., an actinobacterium isolated from an Indonesian hot spring.</title>
        <authorList>
            <person name="Kusuma A.B."/>
            <person name="Putra K.E."/>
            <person name="Nafisah S."/>
            <person name="Loh J."/>
            <person name="Nouioui I."/>
            <person name="Goodfellow M."/>
        </authorList>
    </citation>
    <scope>NUCLEOTIDE SEQUENCE</scope>
    <source>
        <strain evidence="2">CSCA 57</strain>
    </source>
</reference>
<dbReference type="Proteomes" id="UP000675781">
    <property type="component" value="Unassembled WGS sequence"/>
</dbReference>